<dbReference type="AlphaFoldDB" id="A0A420DZ99"/>
<keyword evidence="2" id="KW-1185">Reference proteome</keyword>
<comment type="caution">
    <text evidence="1">The sequence shown here is derived from an EMBL/GenBank/DDBJ whole genome shotgun (WGS) entry which is preliminary data.</text>
</comment>
<dbReference type="SUPFAM" id="SSF53474">
    <property type="entry name" value="alpha/beta-Hydrolases"/>
    <property type="match status" value="1"/>
</dbReference>
<protein>
    <submittedName>
        <fullName evidence="1">Pimeloyl-ACP methyl ester carboxylesterase</fullName>
    </submittedName>
</protein>
<name>A0A420DZ99_9FLAO</name>
<evidence type="ECO:0000313" key="2">
    <source>
        <dbReference type="Proteomes" id="UP000285780"/>
    </source>
</evidence>
<evidence type="ECO:0000313" key="1">
    <source>
        <dbReference type="EMBL" id="RKF03043.1"/>
    </source>
</evidence>
<dbReference type="EMBL" id="RAQM01000011">
    <property type="protein sequence ID" value="RKF03043.1"/>
    <property type="molecule type" value="Genomic_DNA"/>
</dbReference>
<sequence length="221" mass="26040">MPKTHLYFVPGLAANTKIFERISLPEEHFELHFLDWMLPTSINESIEEYAQRMCAKIQHKNPILVGVSFGGIIVQEMSKIINCKKVIIISSIKSNKELPRRLKLAQITKAYKLFPSKIIANIESYEHYFFNDYLKKRAELYKIYLSIRDKDYLQWAIYNVLHWQQKEPLKDIIHIHGKKDEVFPIKHIKNSIEIENGTHVMILNKAKTISKILEKECFLID</sequence>
<gene>
    <name evidence="1" type="ORF">C8N26_2417</name>
</gene>
<dbReference type="InterPro" id="IPR029058">
    <property type="entry name" value="AB_hydrolase_fold"/>
</dbReference>
<organism evidence="1 2">
    <name type="scientific">Tenacibaculum lutimaris</name>
    <dbReference type="NCBI Taxonomy" id="285258"/>
    <lineage>
        <taxon>Bacteria</taxon>
        <taxon>Pseudomonadati</taxon>
        <taxon>Bacteroidota</taxon>
        <taxon>Flavobacteriia</taxon>
        <taxon>Flavobacteriales</taxon>
        <taxon>Flavobacteriaceae</taxon>
        <taxon>Tenacibaculum</taxon>
    </lineage>
</organism>
<dbReference type="Gene3D" id="3.40.50.1820">
    <property type="entry name" value="alpha/beta hydrolase"/>
    <property type="match status" value="1"/>
</dbReference>
<accession>A0A420DZ99</accession>
<reference evidence="1 2" key="1">
    <citation type="submission" date="2018-09" db="EMBL/GenBank/DDBJ databases">
        <title>Genomic Encyclopedia of Archaeal and Bacterial Type Strains, Phase II (KMG-II): from individual species to whole genera.</title>
        <authorList>
            <person name="Goeker M."/>
        </authorList>
    </citation>
    <scope>NUCLEOTIDE SEQUENCE [LARGE SCALE GENOMIC DNA]</scope>
    <source>
        <strain evidence="1 2">DSM 16505</strain>
    </source>
</reference>
<dbReference type="RefSeq" id="WP_120187470.1">
    <property type="nucleotide sequence ID" value="NZ_RAQM01000011.1"/>
</dbReference>
<proteinExistence type="predicted"/>
<dbReference type="Proteomes" id="UP000285780">
    <property type="component" value="Unassembled WGS sequence"/>
</dbReference>